<reference evidence="1" key="1">
    <citation type="journal article" date="2023" name="ISME Commun">
        <title>Diversity of Bathyarchaeia viruses in metagenomes and virus-encoded CRISPR system components.</title>
        <authorList>
            <person name="Duan C."/>
            <person name="Liu Y."/>
            <person name="Liu Y."/>
            <person name="Liu L."/>
            <person name="Cai M."/>
            <person name="Zhang R."/>
            <person name="Zeng Q."/>
            <person name="Koonin E.V."/>
            <person name="Krupovic M."/>
            <person name="Li M."/>
        </authorList>
    </citation>
    <scope>NUCLEOTIDE SEQUENCE</scope>
    <source>
        <strain evidence="1">Chiyou-1</strain>
    </source>
</reference>
<proteinExistence type="predicted"/>
<reference evidence="1" key="2">
    <citation type="submission" date="2024-03" db="EMBL/GenBank/DDBJ databases">
        <authorList>
            <person name="Roux S."/>
            <person name="Duan C."/>
        </authorList>
    </citation>
    <scope>NUCLEOTIDE SEQUENCE</scope>
    <source>
        <strain evidence="1">Chiyou-1</strain>
    </source>
</reference>
<evidence type="ECO:0000313" key="1">
    <source>
        <dbReference type="EMBL" id="WYC14544.1"/>
    </source>
</evidence>
<organism evidence="1">
    <name type="scientific">Ligamenvirales sp</name>
    <dbReference type="NCBI Taxonomy" id="2832923"/>
    <lineage>
        <taxon>Viruses</taxon>
        <taxon>Adnaviria</taxon>
        <taxon>Zilligvirae</taxon>
        <taxon>Taleaviricota</taxon>
        <taxon>Tokiviricetes</taxon>
        <taxon>Ligamenvirales</taxon>
    </lineage>
</organism>
<sequence>MTIRILIDREKLKHLEPLDAGVIQKHLEDKGHVFKGISCVIADDEKVIIVFEEPPVPIDKVAVDLNVAPTDIDILEFEHRGKKRVTLFEGINKKGRYEKIELLLE</sequence>
<name>A0AAU6PX84_9VIRU</name>
<dbReference type="EMBL" id="PP467602">
    <property type="protein sequence ID" value="WYC14544.1"/>
    <property type="molecule type" value="Genomic_DNA"/>
</dbReference>
<accession>A0AAU6PX84</accession>
<protein>
    <submittedName>
        <fullName evidence="1">Uncharacterized protein</fullName>
    </submittedName>
</protein>